<feature type="compositionally biased region" description="Low complexity" evidence="1">
    <location>
        <begin position="104"/>
        <end position="117"/>
    </location>
</feature>
<feature type="compositionally biased region" description="Gly residues" evidence="1">
    <location>
        <begin position="134"/>
        <end position="143"/>
    </location>
</feature>
<dbReference type="AlphaFoldDB" id="A0A4V4H852"/>
<comment type="caution">
    <text evidence="2">The sequence shown here is derived from an EMBL/GenBank/DDBJ whole genome shotgun (WGS) entry which is preliminary data.</text>
</comment>
<keyword evidence="3" id="KW-1185">Reference proteome</keyword>
<feature type="region of interest" description="Disordered" evidence="1">
    <location>
        <begin position="70"/>
        <end position="143"/>
    </location>
</feature>
<dbReference type="EMBL" id="PYDT01000003">
    <property type="protein sequence ID" value="THU66385.1"/>
    <property type="molecule type" value="Genomic_DNA"/>
</dbReference>
<gene>
    <name evidence="2" type="ORF">C4D60_Mb05t13590</name>
</gene>
<evidence type="ECO:0000256" key="1">
    <source>
        <dbReference type="SAM" id="MobiDB-lite"/>
    </source>
</evidence>
<evidence type="ECO:0000313" key="2">
    <source>
        <dbReference type="EMBL" id="THU66385.1"/>
    </source>
</evidence>
<proteinExistence type="predicted"/>
<accession>A0A4V4H852</accession>
<reference evidence="2 3" key="1">
    <citation type="journal article" date="2019" name="Nat. Plants">
        <title>Genome sequencing of Musa balbisiana reveals subgenome evolution and function divergence in polyploid bananas.</title>
        <authorList>
            <person name="Yao X."/>
        </authorList>
    </citation>
    <scope>NUCLEOTIDE SEQUENCE [LARGE SCALE GENOMIC DNA]</scope>
    <source>
        <strain evidence="3">cv. DH-PKW</strain>
        <tissue evidence="2">Leaves</tissue>
    </source>
</reference>
<sequence>MVALSAAGRQPAATIACRRGLPARTTAGTAATCSSTVVARKGNNAYGSYSRMVTCRKATVLVATAPASKNPIGAATRRGSIARGGGGAHRGAHPRRQWRPWGRPVAGATPPVGVPPVSEGSDLALRRTAHRRQGGGSDSSRGG</sequence>
<evidence type="ECO:0000313" key="3">
    <source>
        <dbReference type="Proteomes" id="UP000317650"/>
    </source>
</evidence>
<dbReference type="Proteomes" id="UP000317650">
    <property type="component" value="Chromosome 5"/>
</dbReference>
<name>A0A4V4H852_MUSBA</name>
<organism evidence="2 3">
    <name type="scientific">Musa balbisiana</name>
    <name type="common">Banana</name>
    <dbReference type="NCBI Taxonomy" id="52838"/>
    <lineage>
        <taxon>Eukaryota</taxon>
        <taxon>Viridiplantae</taxon>
        <taxon>Streptophyta</taxon>
        <taxon>Embryophyta</taxon>
        <taxon>Tracheophyta</taxon>
        <taxon>Spermatophyta</taxon>
        <taxon>Magnoliopsida</taxon>
        <taxon>Liliopsida</taxon>
        <taxon>Zingiberales</taxon>
        <taxon>Musaceae</taxon>
        <taxon>Musa</taxon>
    </lineage>
</organism>
<protein>
    <submittedName>
        <fullName evidence="2">Uncharacterized protein</fullName>
    </submittedName>
</protein>